<sequence>MTQRVPSTGYYDNIIDDHSYTMFSMYPPTTNIVDWQLMKEENCMINAQRPDRLKRKAMVSYISRSSSHYIRNYVGIPFRREAVEECNQSEMPSCLRHWSGIHGPSKKYFFLERYKPQFPKFLNECPFSGFAYKMIRRVTTNCESYRATGANQLPDITRVRRPDRGAVVRERVFPRVCKVDQQIAVTFGRCLSATSRESNEVISRILYSSTGVGRRRAAEDPLVPRCHHAVPTARNIFKVNLDIVPAPHSFLTIRGSRILEVSSEIDKQLHPLVSLDGLHSGVPTRTTPTLTPTTLRSIEQTFLELTSESASHSREAGFVPPLVEPSQPTPAQTQNTTAVHLPAPTTTLIETQQQTQPQQQQQQPVRRNMGGRRPTRTIGMSPEEEQRRQIRRERNKMAAARCRKRRMDHTNALLEETEGLEKKKQNLQDEIEQLKQVKDELEFILDAHRAVCRRSLRPSSPLDIKPVIKTDLSVEDQFAAESVKGETTVAAATRPNRPNSLPVGLDNNNRLNSLTMFVEPKERPDTLAFKTVETPSFMKSSMDVAGMPITTPTSGIPFNFESLMEGGTGLTPVSTPLIPSCSTQQRSNLSAVDLSSPDANPPKLVSL</sequence>
<keyword evidence="4" id="KW-0010">Activator</keyword>
<evidence type="ECO:0000313" key="9">
    <source>
        <dbReference type="EMBL" id="KYN12768.1"/>
    </source>
</evidence>
<dbReference type="AlphaFoldDB" id="A0A195DIP5"/>
<evidence type="ECO:0000256" key="2">
    <source>
        <dbReference type="ARBA" id="ARBA00023015"/>
    </source>
</evidence>
<dbReference type="InterPro" id="IPR004827">
    <property type="entry name" value="bZIP"/>
</dbReference>
<dbReference type="FunFam" id="1.20.5.170:FF:000006">
    <property type="entry name" value="fos-related antigen 2 isoform X1"/>
    <property type="match status" value="1"/>
</dbReference>
<dbReference type="GO" id="GO:0005634">
    <property type="term" value="C:nucleus"/>
    <property type="evidence" value="ECO:0007669"/>
    <property type="project" value="TreeGrafter"/>
</dbReference>
<comment type="similarity">
    <text evidence="1">Belongs to the bZIP family. Fos subfamily.</text>
</comment>
<dbReference type="GO" id="GO:0000981">
    <property type="term" value="F:DNA-binding transcription factor activity, RNA polymerase II-specific"/>
    <property type="evidence" value="ECO:0007669"/>
    <property type="project" value="TreeGrafter"/>
</dbReference>
<evidence type="ECO:0000256" key="3">
    <source>
        <dbReference type="ARBA" id="ARBA00023125"/>
    </source>
</evidence>
<dbReference type="Pfam" id="PF00170">
    <property type="entry name" value="bZIP_1"/>
    <property type="match status" value="1"/>
</dbReference>
<evidence type="ECO:0000313" key="10">
    <source>
        <dbReference type="Proteomes" id="UP000078492"/>
    </source>
</evidence>
<evidence type="ECO:0000256" key="6">
    <source>
        <dbReference type="ARBA" id="ARBA00044005"/>
    </source>
</evidence>
<evidence type="ECO:0000256" key="4">
    <source>
        <dbReference type="ARBA" id="ARBA00023159"/>
    </source>
</evidence>
<keyword evidence="3" id="KW-0238">DNA-binding</keyword>
<name>A0A195DIP5_9HYME</name>
<dbReference type="PANTHER" id="PTHR23351:SF56">
    <property type="entry name" value="KAYAK"/>
    <property type="match status" value="1"/>
</dbReference>
<feature type="region of interest" description="Disordered" evidence="7">
    <location>
        <begin position="351"/>
        <end position="389"/>
    </location>
</feature>
<dbReference type="InterPro" id="IPR046347">
    <property type="entry name" value="bZIP_sf"/>
</dbReference>
<feature type="compositionally biased region" description="Polar residues" evidence="7">
    <location>
        <begin position="580"/>
        <end position="590"/>
    </location>
</feature>
<dbReference type="SMART" id="SM00338">
    <property type="entry name" value="BRLZ"/>
    <property type="match status" value="1"/>
</dbReference>
<dbReference type="PROSITE" id="PS50217">
    <property type="entry name" value="BZIP"/>
    <property type="match status" value="1"/>
</dbReference>
<keyword evidence="2" id="KW-0805">Transcription regulation</keyword>
<dbReference type="InterPro" id="IPR000837">
    <property type="entry name" value="AP-1"/>
</dbReference>
<evidence type="ECO:0000256" key="1">
    <source>
        <dbReference type="ARBA" id="ARBA00007619"/>
    </source>
</evidence>
<keyword evidence="5" id="KW-0804">Transcription</keyword>
<dbReference type="STRING" id="471704.A0A195DIP5"/>
<dbReference type="Proteomes" id="UP000078492">
    <property type="component" value="Unassembled WGS sequence"/>
</dbReference>
<dbReference type="GO" id="GO:0000978">
    <property type="term" value="F:RNA polymerase II cis-regulatory region sequence-specific DNA binding"/>
    <property type="evidence" value="ECO:0007669"/>
    <property type="project" value="TreeGrafter"/>
</dbReference>
<dbReference type="EMBL" id="KQ980804">
    <property type="protein sequence ID" value="KYN12768.1"/>
    <property type="molecule type" value="Genomic_DNA"/>
</dbReference>
<accession>A0A195DIP5</accession>
<evidence type="ECO:0000256" key="5">
    <source>
        <dbReference type="ARBA" id="ARBA00023163"/>
    </source>
</evidence>
<dbReference type="SUPFAM" id="SSF57959">
    <property type="entry name" value="Leucine zipper domain"/>
    <property type="match status" value="1"/>
</dbReference>
<proteinExistence type="inferred from homology"/>
<feature type="compositionally biased region" description="Low complexity" evidence="7">
    <location>
        <begin position="351"/>
        <end position="364"/>
    </location>
</feature>
<reference evidence="9 10" key="1">
    <citation type="submission" date="2015-09" db="EMBL/GenBank/DDBJ databases">
        <title>Trachymyrmex cornetzi WGS genome.</title>
        <authorList>
            <person name="Nygaard S."/>
            <person name="Hu H."/>
            <person name="Boomsma J."/>
            <person name="Zhang G."/>
        </authorList>
    </citation>
    <scope>NUCLEOTIDE SEQUENCE [LARGE SCALE GENOMIC DNA]</scope>
    <source>
        <strain evidence="9">Tcor2-1</strain>
        <tissue evidence="9">Whole body</tissue>
    </source>
</reference>
<dbReference type="CDD" id="cd14721">
    <property type="entry name" value="bZIP_Fos"/>
    <property type="match status" value="1"/>
</dbReference>
<protein>
    <submittedName>
        <fullName evidence="9">Transcription factor kayak</fullName>
    </submittedName>
</protein>
<gene>
    <name evidence="9" type="ORF">ALC57_15046</name>
</gene>
<comment type="subunit">
    <text evidence="6">Homodimer. Heterodimer with Jra. The kay-Jra heterodimer binds more stably to the AP-1 site than either of the two proteins alone.</text>
</comment>
<feature type="region of interest" description="Disordered" evidence="7">
    <location>
        <begin position="569"/>
        <end position="607"/>
    </location>
</feature>
<organism evidence="9 10">
    <name type="scientific">Trachymyrmex cornetzi</name>
    <dbReference type="NCBI Taxonomy" id="471704"/>
    <lineage>
        <taxon>Eukaryota</taxon>
        <taxon>Metazoa</taxon>
        <taxon>Ecdysozoa</taxon>
        <taxon>Arthropoda</taxon>
        <taxon>Hexapoda</taxon>
        <taxon>Insecta</taxon>
        <taxon>Pterygota</taxon>
        <taxon>Neoptera</taxon>
        <taxon>Endopterygota</taxon>
        <taxon>Hymenoptera</taxon>
        <taxon>Apocrita</taxon>
        <taxon>Aculeata</taxon>
        <taxon>Formicoidea</taxon>
        <taxon>Formicidae</taxon>
        <taxon>Myrmicinae</taxon>
        <taxon>Trachymyrmex</taxon>
    </lineage>
</organism>
<dbReference type="Gene3D" id="1.20.5.170">
    <property type="match status" value="1"/>
</dbReference>
<feature type="domain" description="BZIP" evidence="8">
    <location>
        <begin position="385"/>
        <end position="448"/>
    </location>
</feature>
<dbReference type="PROSITE" id="PS00036">
    <property type="entry name" value="BZIP_BASIC"/>
    <property type="match status" value="1"/>
</dbReference>
<evidence type="ECO:0000259" key="8">
    <source>
        <dbReference type="PROSITE" id="PS50217"/>
    </source>
</evidence>
<keyword evidence="10" id="KW-1185">Reference proteome</keyword>
<dbReference type="PANTHER" id="PTHR23351">
    <property type="entry name" value="FOS TRANSCRIPTION FACTOR-RELATED"/>
    <property type="match status" value="1"/>
</dbReference>
<evidence type="ECO:0000256" key="7">
    <source>
        <dbReference type="SAM" id="MobiDB-lite"/>
    </source>
</evidence>